<dbReference type="InterPro" id="IPR050471">
    <property type="entry name" value="AB_hydrolase"/>
</dbReference>
<dbReference type="InterPro" id="IPR029058">
    <property type="entry name" value="AB_hydrolase_fold"/>
</dbReference>
<keyword evidence="1" id="KW-0732">Signal</keyword>
<reference evidence="3 4" key="1">
    <citation type="journal article" date="2012" name="J. Bacteriol.">
        <title>Genome Sequence of Nitratireductor pacificus Type Strain pht-3B.</title>
        <authorList>
            <person name="Lai Q."/>
            <person name="Li G."/>
            <person name="Shao Z."/>
        </authorList>
    </citation>
    <scope>NUCLEOTIDE SEQUENCE [LARGE SCALE GENOMIC DNA]</scope>
    <source>
        <strain evidence="4">pht-3B</strain>
    </source>
</reference>
<feature type="domain" description="AB hydrolase-1" evidence="2">
    <location>
        <begin position="65"/>
        <end position="306"/>
    </location>
</feature>
<dbReference type="Gene3D" id="3.40.50.1820">
    <property type="entry name" value="alpha/beta hydrolase"/>
    <property type="match status" value="1"/>
</dbReference>
<protein>
    <submittedName>
        <fullName evidence="3">Hydrolase</fullName>
    </submittedName>
</protein>
<evidence type="ECO:0000259" key="2">
    <source>
        <dbReference type="Pfam" id="PF00561"/>
    </source>
</evidence>
<dbReference type="AlphaFoldDB" id="K2M8T1"/>
<proteinExistence type="predicted"/>
<dbReference type="STRING" id="391937.NA2_17946"/>
<dbReference type="PRINTS" id="PR00111">
    <property type="entry name" value="ABHYDROLASE"/>
</dbReference>
<dbReference type="Pfam" id="PF00561">
    <property type="entry name" value="Abhydrolase_1"/>
    <property type="match status" value="1"/>
</dbReference>
<dbReference type="PATRIC" id="fig|391937.3.peg.3689"/>
<feature type="chain" id="PRO_5003863481" evidence="1">
    <location>
        <begin position="32"/>
        <end position="320"/>
    </location>
</feature>
<keyword evidence="3" id="KW-0378">Hydrolase</keyword>
<evidence type="ECO:0000313" key="4">
    <source>
        <dbReference type="Proteomes" id="UP000006786"/>
    </source>
</evidence>
<dbReference type="PROSITE" id="PS51318">
    <property type="entry name" value="TAT"/>
    <property type="match status" value="1"/>
</dbReference>
<evidence type="ECO:0000256" key="1">
    <source>
        <dbReference type="SAM" id="SignalP"/>
    </source>
</evidence>
<dbReference type="GO" id="GO:0046503">
    <property type="term" value="P:glycerolipid catabolic process"/>
    <property type="evidence" value="ECO:0007669"/>
    <property type="project" value="TreeGrafter"/>
</dbReference>
<name>K2M8T1_9HYPH</name>
<organism evidence="3 4">
    <name type="scientific">Nitratireductor pacificus pht-3B</name>
    <dbReference type="NCBI Taxonomy" id="391937"/>
    <lineage>
        <taxon>Bacteria</taxon>
        <taxon>Pseudomonadati</taxon>
        <taxon>Pseudomonadota</taxon>
        <taxon>Alphaproteobacteria</taxon>
        <taxon>Hyphomicrobiales</taxon>
        <taxon>Phyllobacteriaceae</taxon>
        <taxon>Nitratireductor</taxon>
    </lineage>
</organism>
<accession>K2M8T1</accession>
<keyword evidence="4" id="KW-1185">Reference proteome</keyword>
<evidence type="ECO:0000313" key="3">
    <source>
        <dbReference type="EMBL" id="EKF17420.1"/>
    </source>
</evidence>
<sequence length="320" mass="34780">MFPTRPRWTRRRLLQTAALLAATAGSLPIHAKTVRAEDIQMKTHLVKADGIELATEAFGDPSHTPVLLIMGAMASMLWWSEEFCRRLAAEGRYVIRYDNRDTGLSSTYPPGAPSYTMDDMAEDAFRILDAHGIDKAHLVGMSLGGMIGQLAALAHPGRVLSFTAISTSPMGIDTSGLPGMSAAYQEHAASGEAVDWTDQDQMIDFIVRDTRALAGTRHPYDEAAARALIERDAARSRDFISATNHFMLKGGETWQGKLAGMKPPLLVIHGTSDPVFPIEHGRLLAETVPGARLMEIDGGGHEIHPEDWDAVISALSAQTR</sequence>
<dbReference type="GO" id="GO:0004806">
    <property type="term" value="F:triacylglycerol lipase activity"/>
    <property type="evidence" value="ECO:0007669"/>
    <property type="project" value="TreeGrafter"/>
</dbReference>
<dbReference type="InterPro" id="IPR006311">
    <property type="entry name" value="TAT_signal"/>
</dbReference>
<gene>
    <name evidence="3" type="ORF">NA2_17946</name>
</gene>
<dbReference type="eggNOG" id="COG2267">
    <property type="taxonomic scope" value="Bacteria"/>
</dbReference>
<dbReference type="InterPro" id="IPR000073">
    <property type="entry name" value="AB_hydrolase_1"/>
</dbReference>
<dbReference type="PANTHER" id="PTHR43433">
    <property type="entry name" value="HYDROLASE, ALPHA/BETA FOLD FAMILY PROTEIN"/>
    <property type="match status" value="1"/>
</dbReference>
<dbReference type="SUPFAM" id="SSF53474">
    <property type="entry name" value="alpha/beta-Hydrolases"/>
    <property type="match status" value="1"/>
</dbReference>
<feature type="signal peptide" evidence="1">
    <location>
        <begin position="1"/>
        <end position="31"/>
    </location>
</feature>
<comment type="caution">
    <text evidence="3">The sequence shown here is derived from an EMBL/GenBank/DDBJ whole genome shotgun (WGS) entry which is preliminary data.</text>
</comment>
<dbReference type="PANTHER" id="PTHR43433:SF5">
    <property type="entry name" value="AB HYDROLASE-1 DOMAIN-CONTAINING PROTEIN"/>
    <property type="match status" value="1"/>
</dbReference>
<dbReference type="EMBL" id="AMRM01000024">
    <property type="protein sequence ID" value="EKF17420.1"/>
    <property type="molecule type" value="Genomic_DNA"/>
</dbReference>
<dbReference type="Proteomes" id="UP000006786">
    <property type="component" value="Unassembled WGS sequence"/>
</dbReference>